<evidence type="ECO:0000256" key="5">
    <source>
        <dbReference type="ARBA" id="ARBA00022989"/>
    </source>
</evidence>
<organism evidence="9 10">
    <name type="scientific">Selenomonas bovis</name>
    <dbReference type="NCBI Taxonomy" id="416586"/>
    <lineage>
        <taxon>Bacteria</taxon>
        <taxon>Bacillati</taxon>
        <taxon>Bacillota</taxon>
        <taxon>Negativicutes</taxon>
        <taxon>Selenomonadales</taxon>
        <taxon>Selenomonadaceae</taxon>
        <taxon>Selenomonas</taxon>
    </lineage>
</organism>
<dbReference type="Proteomes" id="UP000543804">
    <property type="component" value="Unassembled WGS sequence"/>
</dbReference>
<dbReference type="SUPFAM" id="SSF53448">
    <property type="entry name" value="Nucleotide-diphospho-sugar transferases"/>
    <property type="match status" value="1"/>
</dbReference>
<evidence type="ECO:0000313" key="9">
    <source>
        <dbReference type="EMBL" id="NMD99540.1"/>
    </source>
</evidence>
<dbReference type="EMBL" id="JABAFA010000036">
    <property type="protein sequence ID" value="NMD99540.1"/>
    <property type="molecule type" value="Genomic_DNA"/>
</dbReference>
<dbReference type="GO" id="GO:0016757">
    <property type="term" value="F:glycosyltransferase activity"/>
    <property type="evidence" value="ECO:0007669"/>
    <property type="project" value="UniProtKB-KW"/>
</dbReference>
<protein>
    <submittedName>
        <fullName evidence="9">Glycosyltransferase family 2 protein</fullName>
    </submittedName>
</protein>
<evidence type="ECO:0000256" key="3">
    <source>
        <dbReference type="ARBA" id="ARBA00022679"/>
    </source>
</evidence>
<keyword evidence="10" id="KW-1185">Reference proteome</keyword>
<keyword evidence="2" id="KW-0328">Glycosyltransferase</keyword>
<sequence length="332" mass="37616">MMEQKRVTIVVPVYNEGDNIPHFTRAVMEAMTGLPYRYELLFVDDGSRAESCRVLRETERREPHVRAIFLSRNYGHQAALTCGLDHAEGDAVITMDGDMQHPPALLPRLLALWAQGYEVVQTIRETTQGVSAFKRLTSKYYYKFLNLISAVPIQPGGSDFRLMDREVVLAFRRYREHDRFIRGLVGAMGFRQVQVRFVAPERYAGQSKFSLKKMAKFALDGILGNSIVPLRISFYIGVLSLFVSLALLAHVFYEELLGTTVAGWSTLMVCLSFFGGTQLMVLGVLGEYVGRIFREVKGRPLYLIEPEHADEMPDEQGDAAVARHLRPLDFSR</sequence>
<proteinExistence type="predicted"/>
<comment type="subcellular location">
    <subcellularLocation>
        <location evidence="1">Membrane</location>
        <topology evidence="1">Multi-pass membrane protein</topology>
    </subcellularLocation>
</comment>
<evidence type="ECO:0000256" key="2">
    <source>
        <dbReference type="ARBA" id="ARBA00022676"/>
    </source>
</evidence>
<reference evidence="9 10" key="1">
    <citation type="submission" date="2020-04" db="EMBL/GenBank/DDBJ databases">
        <authorList>
            <person name="Hitch T.C.A."/>
            <person name="Wylensek D."/>
            <person name="Clavel T."/>
        </authorList>
    </citation>
    <scope>NUCLEOTIDE SEQUENCE [LARGE SCALE GENOMIC DNA]</scope>
    <source>
        <strain evidence="9 10">PG-130-P53-12</strain>
    </source>
</reference>
<dbReference type="Gene3D" id="3.90.550.10">
    <property type="entry name" value="Spore Coat Polysaccharide Biosynthesis Protein SpsA, Chain A"/>
    <property type="match status" value="1"/>
</dbReference>
<feature type="transmembrane region" description="Helical" evidence="7">
    <location>
        <begin position="232"/>
        <end position="253"/>
    </location>
</feature>
<feature type="domain" description="Glycosyltransferase 2-like" evidence="8">
    <location>
        <begin position="8"/>
        <end position="168"/>
    </location>
</feature>
<evidence type="ECO:0000259" key="8">
    <source>
        <dbReference type="Pfam" id="PF00535"/>
    </source>
</evidence>
<comment type="caution">
    <text evidence="9">The sequence shown here is derived from an EMBL/GenBank/DDBJ whole genome shotgun (WGS) entry which is preliminary data.</text>
</comment>
<keyword evidence="4 7" id="KW-0812">Transmembrane</keyword>
<keyword evidence="5 7" id="KW-1133">Transmembrane helix</keyword>
<evidence type="ECO:0000256" key="7">
    <source>
        <dbReference type="SAM" id="Phobius"/>
    </source>
</evidence>
<dbReference type="InterPro" id="IPR029044">
    <property type="entry name" value="Nucleotide-diphossugar_trans"/>
</dbReference>
<evidence type="ECO:0000256" key="4">
    <source>
        <dbReference type="ARBA" id="ARBA00022692"/>
    </source>
</evidence>
<dbReference type="Pfam" id="PF00535">
    <property type="entry name" value="Glycos_transf_2"/>
    <property type="match status" value="1"/>
</dbReference>
<dbReference type="PANTHER" id="PTHR48090:SF1">
    <property type="entry name" value="PROPHAGE BACTOPRENOL GLUCOSYL TRANSFERASE HOMOLOG"/>
    <property type="match status" value="1"/>
</dbReference>
<dbReference type="GO" id="GO:0005886">
    <property type="term" value="C:plasma membrane"/>
    <property type="evidence" value="ECO:0007669"/>
    <property type="project" value="TreeGrafter"/>
</dbReference>
<evidence type="ECO:0000256" key="6">
    <source>
        <dbReference type="ARBA" id="ARBA00023136"/>
    </source>
</evidence>
<keyword evidence="3 9" id="KW-0808">Transferase</keyword>
<dbReference type="InterPro" id="IPR001173">
    <property type="entry name" value="Glyco_trans_2-like"/>
</dbReference>
<dbReference type="RefSeq" id="WP_164176265.1">
    <property type="nucleotide sequence ID" value="NZ_JABAFA010000036.1"/>
</dbReference>
<keyword evidence="6 7" id="KW-0472">Membrane</keyword>
<dbReference type="PANTHER" id="PTHR48090">
    <property type="entry name" value="UNDECAPRENYL-PHOSPHATE 4-DEOXY-4-FORMAMIDO-L-ARABINOSE TRANSFERASE-RELATED"/>
    <property type="match status" value="1"/>
</dbReference>
<feature type="transmembrane region" description="Helical" evidence="7">
    <location>
        <begin position="265"/>
        <end position="289"/>
    </location>
</feature>
<accession>A0A848B5V3</accession>
<evidence type="ECO:0000313" key="10">
    <source>
        <dbReference type="Proteomes" id="UP000543804"/>
    </source>
</evidence>
<evidence type="ECO:0000256" key="1">
    <source>
        <dbReference type="ARBA" id="ARBA00004141"/>
    </source>
</evidence>
<gene>
    <name evidence="9" type="ORF">HF878_08700</name>
</gene>
<name>A0A848B5V3_9FIRM</name>
<dbReference type="AlphaFoldDB" id="A0A848B5V3"/>
<dbReference type="InterPro" id="IPR050256">
    <property type="entry name" value="Glycosyltransferase_2"/>
</dbReference>
<dbReference type="CDD" id="cd04187">
    <property type="entry name" value="DPM1_like_bac"/>
    <property type="match status" value="1"/>
</dbReference>